<proteinExistence type="predicted"/>
<name>A0A4R8WQH5_9MICO</name>
<dbReference type="AlphaFoldDB" id="A0A4R8WQH5"/>
<dbReference type="Proteomes" id="UP000298412">
    <property type="component" value="Unassembled WGS sequence"/>
</dbReference>
<protein>
    <submittedName>
        <fullName evidence="1">Uncharacterized protein</fullName>
    </submittedName>
</protein>
<evidence type="ECO:0000313" key="2">
    <source>
        <dbReference type="Proteomes" id="UP000298412"/>
    </source>
</evidence>
<dbReference type="OrthoDB" id="725917at2"/>
<sequence>MDSIPLGLERGDIIHVTLVSPLIYSDGHGGEELRHTVRLEVHELSALGLTGGGAELDEGIVPIKRGNFEKIGGDKPEFFPWSAILRMSLMYKAADYQRVWDQYEANAAN</sequence>
<keyword evidence="2" id="KW-1185">Reference proteome</keyword>
<reference evidence="1 2" key="1">
    <citation type="submission" date="2019-03" db="EMBL/GenBank/DDBJ databases">
        <title>Genomics of glacier-inhabiting Cryobacterium strains.</title>
        <authorList>
            <person name="Liu Q."/>
            <person name="Xin Y.-H."/>
        </authorList>
    </citation>
    <scope>NUCLEOTIDE SEQUENCE [LARGE SCALE GENOMIC DNA]</scope>
    <source>
        <strain evidence="1 2">MDT1-3</strain>
    </source>
</reference>
<dbReference type="RefSeq" id="WP_134567317.1">
    <property type="nucleotide sequence ID" value="NZ_SOFP01000047.1"/>
</dbReference>
<accession>A0A4R8WQH5</accession>
<comment type="caution">
    <text evidence="1">The sequence shown here is derived from an EMBL/GenBank/DDBJ whole genome shotgun (WGS) entry which is preliminary data.</text>
</comment>
<dbReference type="EMBL" id="SOFP01000047">
    <property type="protein sequence ID" value="TFC14587.1"/>
    <property type="molecule type" value="Genomic_DNA"/>
</dbReference>
<organism evidence="1 2">
    <name type="scientific">Cryobacterium algoritolerans</name>
    <dbReference type="NCBI Taxonomy" id="1259184"/>
    <lineage>
        <taxon>Bacteria</taxon>
        <taxon>Bacillati</taxon>
        <taxon>Actinomycetota</taxon>
        <taxon>Actinomycetes</taxon>
        <taxon>Micrococcales</taxon>
        <taxon>Microbacteriaceae</taxon>
        <taxon>Cryobacterium</taxon>
    </lineage>
</organism>
<gene>
    <name evidence="1" type="ORF">E3O19_10315</name>
</gene>
<evidence type="ECO:0000313" key="1">
    <source>
        <dbReference type="EMBL" id="TFC14587.1"/>
    </source>
</evidence>